<dbReference type="InterPro" id="IPR002130">
    <property type="entry name" value="Cyclophilin-type_PPIase_dom"/>
</dbReference>
<comment type="similarity">
    <text evidence="3">Belongs to the cyclophilin-type PPIase family.</text>
</comment>
<dbReference type="PANTHER" id="PTHR11071">
    <property type="entry name" value="PEPTIDYL-PROLYL CIS-TRANS ISOMERASE"/>
    <property type="match status" value="1"/>
</dbReference>
<dbReference type="SUPFAM" id="SSF50891">
    <property type="entry name" value="Cyclophilin-like"/>
    <property type="match status" value="1"/>
</dbReference>
<dbReference type="OrthoDB" id="193499at2759"/>
<dbReference type="PANTHER" id="PTHR11071:SF561">
    <property type="entry name" value="PEPTIDYL-PROLYL CIS-TRANS ISOMERASE D-RELATED"/>
    <property type="match status" value="1"/>
</dbReference>
<evidence type="ECO:0000256" key="3">
    <source>
        <dbReference type="RuleBase" id="RU363019"/>
    </source>
</evidence>
<dbReference type="EMBL" id="VRMN01000002">
    <property type="protein sequence ID" value="KAA8497146.1"/>
    <property type="molecule type" value="Genomic_DNA"/>
</dbReference>
<protein>
    <recommendedName>
        <fullName evidence="3">Peptidyl-prolyl cis-trans isomerase</fullName>
        <shortName evidence="3">PPIase</shortName>
        <ecNumber evidence="3">5.2.1.8</ecNumber>
    </recommendedName>
</protein>
<keyword evidence="2 3" id="KW-0413">Isomerase</keyword>
<dbReference type="Pfam" id="PF00160">
    <property type="entry name" value="Pro_isomerase"/>
    <property type="match status" value="1"/>
</dbReference>
<proteinExistence type="inferred from homology"/>
<evidence type="ECO:0000256" key="2">
    <source>
        <dbReference type="ARBA" id="ARBA00023235"/>
    </source>
</evidence>
<comment type="caution">
    <text evidence="5">The sequence shown here is derived from an EMBL/GenBank/DDBJ whole genome shotgun (WGS) entry which is preliminary data.</text>
</comment>
<dbReference type="GO" id="GO:0006457">
    <property type="term" value="P:protein folding"/>
    <property type="evidence" value="ECO:0007669"/>
    <property type="project" value="TreeGrafter"/>
</dbReference>
<evidence type="ECO:0000313" key="6">
    <source>
        <dbReference type="Proteomes" id="UP000324585"/>
    </source>
</evidence>
<keyword evidence="6" id="KW-1185">Reference proteome</keyword>
<organism evidence="5 6">
    <name type="scientific">Porphyridium purpureum</name>
    <name type="common">Red alga</name>
    <name type="synonym">Porphyridium cruentum</name>
    <dbReference type="NCBI Taxonomy" id="35688"/>
    <lineage>
        <taxon>Eukaryota</taxon>
        <taxon>Rhodophyta</taxon>
        <taxon>Bangiophyceae</taxon>
        <taxon>Porphyridiales</taxon>
        <taxon>Porphyridiaceae</taxon>
        <taxon>Porphyridium</taxon>
    </lineage>
</organism>
<comment type="function">
    <text evidence="3">PPIases accelerate the folding of proteins. It catalyzes the cis-trans isomerization of proline imidic peptide bonds in oligopeptides.</text>
</comment>
<dbReference type="PRINTS" id="PR00153">
    <property type="entry name" value="CSAPPISMRASE"/>
</dbReference>
<reference evidence="6" key="1">
    <citation type="journal article" date="2019" name="Nat. Commun.">
        <title>Expansion of phycobilisome linker gene families in mesophilic red algae.</title>
        <authorList>
            <person name="Lee J."/>
            <person name="Kim D."/>
            <person name="Bhattacharya D."/>
            <person name="Yoon H.S."/>
        </authorList>
    </citation>
    <scope>NUCLEOTIDE SEQUENCE [LARGE SCALE GENOMIC DNA]</scope>
    <source>
        <strain evidence="6">CCMP 1328</strain>
    </source>
</reference>
<name>A0A5J4Z0I4_PORPP</name>
<dbReference type="GO" id="GO:0016018">
    <property type="term" value="F:cyclosporin A binding"/>
    <property type="evidence" value="ECO:0007669"/>
    <property type="project" value="TreeGrafter"/>
</dbReference>
<keyword evidence="1 3" id="KW-0697">Rotamase</keyword>
<evidence type="ECO:0000256" key="1">
    <source>
        <dbReference type="ARBA" id="ARBA00023110"/>
    </source>
</evidence>
<accession>A0A5J4Z0I4</accession>
<comment type="catalytic activity">
    <reaction evidence="3">
        <text>[protein]-peptidylproline (omega=180) = [protein]-peptidylproline (omega=0)</text>
        <dbReference type="Rhea" id="RHEA:16237"/>
        <dbReference type="Rhea" id="RHEA-COMP:10747"/>
        <dbReference type="Rhea" id="RHEA-COMP:10748"/>
        <dbReference type="ChEBI" id="CHEBI:83833"/>
        <dbReference type="ChEBI" id="CHEBI:83834"/>
        <dbReference type="EC" id="5.2.1.8"/>
    </reaction>
</comment>
<dbReference type="AlphaFoldDB" id="A0A5J4Z0I4"/>
<dbReference type="EC" id="5.2.1.8" evidence="3"/>
<sequence length="181" mass="19572">MDVQVEGEEPQRIVIGLFGDVAPTTVQNFVGLITDKEGAGYRGSSFYRVVSGLTVQGGDIPSSKGKQGRAILPGGSYMPENFDLRHSVAGLISMCHARDGKADSRFLIQTKADSGYLDGRYIAFGRVLEGMSVIYHMEEIGGVGPQNRPKQPVTIVDCGLLDQQQAPKLQSSAETLVRNVW</sequence>
<dbReference type="OMA" id="ISMCHAR"/>
<dbReference type="InterPro" id="IPR029000">
    <property type="entry name" value="Cyclophilin-like_dom_sf"/>
</dbReference>
<feature type="domain" description="PPIase cyclophilin-type" evidence="4">
    <location>
        <begin position="1"/>
        <end position="160"/>
    </location>
</feature>
<evidence type="ECO:0000259" key="4">
    <source>
        <dbReference type="PROSITE" id="PS50072"/>
    </source>
</evidence>
<dbReference type="GO" id="GO:0003755">
    <property type="term" value="F:peptidyl-prolyl cis-trans isomerase activity"/>
    <property type="evidence" value="ECO:0007669"/>
    <property type="project" value="UniProtKB-UniRule"/>
</dbReference>
<evidence type="ECO:0000313" key="5">
    <source>
        <dbReference type="EMBL" id="KAA8497146.1"/>
    </source>
</evidence>
<dbReference type="Gene3D" id="2.40.100.10">
    <property type="entry name" value="Cyclophilin-like"/>
    <property type="match status" value="1"/>
</dbReference>
<dbReference type="Proteomes" id="UP000324585">
    <property type="component" value="Unassembled WGS sequence"/>
</dbReference>
<dbReference type="PROSITE" id="PS50072">
    <property type="entry name" value="CSA_PPIASE_2"/>
    <property type="match status" value="1"/>
</dbReference>
<dbReference type="GO" id="GO:0005737">
    <property type="term" value="C:cytoplasm"/>
    <property type="evidence" value="ECO:0007669"/>
    <property type="project" value="TreeGrafter"/>
</dbReference>
<gene>
    <name evidence="5" type="ORF">FVE85_0875</name>
</gene>
<dbReference type="PIRSF" id="PIRSF001467">
    <property type="entry name" value="Peptidylpro_ismrse"/>
    <property type="match status" value="1"/>
</dbReference>
<dbReference type="InterPro" id="IPR024936">
    <property type="entry name" value="Cyclophilin-type_PPIase"/>
</dbReference>